<comment type="caution">
    <text evidence="1">The sequence shown here is derived from an EMBL/GenBank/DDBJ whole genome shotgun (WGS) entry which is preliminary data.</text>
</comment>
<dbReference type="EMBL" id="JAUTBA010000001">
    <property type="protein sequence ID" value="MDQ1150181.1"/>
    <property type="molecule type" value="Genomic_DNA"/>
</dbReference>
<dbReference type="Proteomes" id="UP001244640">
    <property type="component" value="Unassembled WGS sequence"/>
</dbReference>
<keyword evidence="2" id="KW-1185">Reference proteome</keyword>
<evidence type="ECO:0000313" key="2">
    <source>
        <dbReference type="Proteomes" id="UP001244640"/>
    </source>
</evidence>
<accession>A0ABU0U5E0</accession>
<sequence length="133" mass="15535">MSRVSINQSEIAMKRDKILPPYQLNDKGKPIDLNSPEDRELVIKRNKFLQESIDNGIQLYDLKVKAWISIEFQCFKCGSTIEVSNSAHLDNEYYVTELEELFVNVKCRCCGSKFRIDEDNNIFLIQKKINNKK</sequence>
<reference evidence="1 2" key="1">
    <citation type="submission" date="2023-07" db="EMBL/GenBank/DDBJ databases">
        <title>Functional and genomic diversity of the sorghum phyllosphere microbiome.</title>
        <authorList>
            <person name="Shade A."/>
        </authorList>
    </citation>
    <scope>NUCLEOTIDE SEQUENCE [LARGE SCALE GENOMIC DNA]</scope>
    <source>
        <strain evidence="1 2">SORGH_AS_0892</strain>
    </source>
</reference>
<proteinExistence type="predicted"/>
<evidence type="ECO:0000313" key="1">
    <source>
        <dbReference type="EMBL" id="MDQ1150181.1"/>
    </source>
</evidence>
<protein>
    <recommendedName>
        <fullName evidence="3">Hydrogenase nickel incorporation protein HypA/HybF</fullName>
    </recommendedName>
</protein>
<name>A0ABU0U5E0_9SPHI</name>
<gene>
    <name evidence="1" type="ORF">QE382_002165</name>
</gene>
<organism evidence="1 2">
    <name type="scientific">Sphingobacterium zeae</name>
    <dbReference type="NCBI Taxonomy" id="1776859"/>
    <lineage>
        <taxon>Bacteria</taxon>
        <taxon>Pseudomonadati</taxon>
        <taxon>Bacteroidota</taxon>
        <taxon>Sphingobacteriia</taxon>
        <taxon>Sphingobacteriales</taxon>
        <taxon>Sphingobacteriaceae</taxon>
        <taxon>Sphingobacterium</taxon>
    </lineage>
</organism>
<evidence type="ECO:0008006" key="3">
    <source>
        <dbReference type="Google" id="ProtNLM"/>
    </source>
</evidence>